<evidence type="ECO:0000313" key="9">
    <source>
        <dbReference type="Proteomes" id="UP000245764"/>
    </source>
</evidence>
<gene>
    <name evidence="8" type="ORF">ZT1E4_G10774</name>
</gene>
<reference evidence="9" key="1">
    <citation type="submission" date="2017-05" db="EMBL/GenBank/DDBJ databases">
        <authorList>
            <person name="Song R."/>
            <person name="Chenine A.L."/>
            <person name="Ruprecht R.M."/>
        </authorList>
    </citation>
    <scope>NUCLEOTIDE SEQUENCE [LARGE SCALE GENOMIC DNA]</scope>
</reference>
<dbReference type="InterPro" id="IPR051795">
    <property type="entry name" value="Glycosyl_Hydrlase_43"/>
</dbReference>
<feature type="chain" id="PRO_5013776184" evidence="7">
    <location>
        <begin position="26"/>
        <end position="751"/>
    </location>
</feature>
<evidence type="ECO:0000256" key="1">
    <source>
        <dbReference type="ARBA" id="ARBA00009865"/>
    </source>
</evidence>
<feature type="active site" description="Proton donor" evidence="4">
    <location>
        <position position="266"/>
    </location>
</feature>
<proteinExistence type="inferred from homology"/>
<accession>A0A2H1H4Q9</accession>
<sequence>MAHSSVLIHTAFGLLLCRCLTLASALPEDCASTYQHTEPYQRLYQNLDALNGSNFPDPCIIEVDNKNYLFSTNDKLSPTPLRVPMTSSPDFNDPSSWSERTDAFPETNVPAFGSNGWASPGSIWAPSVLQMDNDFIMYYAAALQSNPPSSNIHCIGVARSPNVTGPYNDTSLEPWICPESQGGAVDVAGFLDPCSGNRYIVYKVDGPMINNGGYCASNATRPILFPLAQQNTSLMLQQTGSDGHTLIGPAVQLWDQMGEDDRWQVEGPSIRYSEDGTHFLFFSSGCYNDNSYTVSYVTSVDGIAGPYGDRQILLRTGDFGLYGPGGVDIAVDVWEESEYGDRGVGREEGEVDFLISVPSSSVAFVGAPELIDKQKRSIRGPARYQCLAAVLGNAWNGVSRVAQAAHEQGPITLYLTVNMQSLRCTAHAAGSLPATTIASSTFRSFTASCNRTNYQKKGSRTGKLQKIPTKPAATDAEVLKDIRCPINTKSLEYLRYPTFIKKLQRENPGAVLTEEQAGRALATFITRGMPKSDELFVLSILQGKKKTGPSRNEEFRHVKRLQVEAEKYWAQRGEKDEGQSDDQSVTANMQSLRYAVHATGRPSAVPVPSCRSFALSSAYGLPQKPRAKRGVSQTPATKTENADLMRGIHCPEIPGKSLEYVTFSTFMKKLQKDHPGVNFTKEQVDLLLAKFVTKAVPAAFAGHVQSVLQGKKPRKNPGRKSEMQHVPRLQAESERYWNQRDKDDRGRSDHQ</sequence>
<feature type="site" description="Important for catalytic activity, responsible for pKa modulation of the active site Glu and correct orientation of both the proton donor and substrate" evidence="5">
    <location>
        <position position="186"/>
    </location>
</feature>
<feature type="compositionally biased region" description="Basic and acidic residues" evidence="6">
    <location>
        <begin position="719"/>
        <end position="751"/>
    </location>
</feature>
<evidence type="ECO:0000256" key="4">
    <source>
        <dbReference type="PIRSR" id="PIRSR606710-1"/>
    </source>
</evidence>
<evidence type="ECO:0000256" key="3">
    <source>
        <dbReference type="ARBA" id="ARBA00023295"/>
    </source>
</evidence>
<organism evidence="8 9">
    <name type="scientific">Zymoseptoria tritici ST99CH_1E4</name>
    <dbReference type="NCBI Taxonomy" id="1276532"/>
    <lineage>
        <taxon>Eukaryota</taxon>
        <taxon>Fungi</taxon>
        <taxon>Dikarya</taxon>
        <taxon>Ascomycota</taxon>
        <taxon>Pezizomycotina</taxon>
        <taxon>Dothideomycetes</taxon>
        <taxon>Dothideomycetidae</taxon>
        <taxon>Mycosphaerellales</taxon>
        <taxon>Mycosphaerellaceae</taxon>
        <taxon>Zymoseptoria</taxon>
    </lineage>
</organism>
<feature type="signal peptide" evidence="7">
    <location>
        <begin position="1"/>
        <end position="25"/>
    </location>
</feature>
<keyword evidence="7" id="KW-0732">Signal</keyword>
<dbReference type="Gene3D" id="2.115.10.20">
    <property type="entry name" value="Glycosyl hydrolase domain, family 43"/>
    <property type="match status" value="1"/>
</dbReference>
<dbReference type="EMBL" id="LT854264">
    <property type="protein sequence ID" value="SMR60809.1"/>
    <property type="molecule type" value="Genomic_DNA"/>
</dbReference>
<dbReference type="SUPFAM" id="SSF75005">
    <property type="entry name" value="Arabinanase/levansucrase/invertase"/>
    <property type="match status" value="1"/>
</dbReference>
<feature type="region of interest" description="Disordered" evidence="6">
    <location>
        <begin position="707"/>
        <end position="751"/>
    </location>
</feature>
<keyword evidence="3" id="KW-0326">Glycosidase</keyword>
<dbReference type="Pfam" id="PF04616">
    <property type="entry name" value="Glyco_hydro_43"/>
    <property type="match status" value="1"/>
</dbReference>
<comment type="similarity">
    <text evidence="1">Belongs to the glycosyl hydrolase 43 family.</text>
</comment>
<evidence type="ECO:0000313" key="8">
    <source>
        <dbReference type="EMBL" id="SMR60809.1"/>
    </source>
</evidence>
<dbReference type="PANTHER" id="PTHR42812">
    <property type="entry name" value="BETA-XYLOSIDASE"/>
    <property type="match status" value="1"/>
</dbReference>
<dbReference type="CDD" id="cd08999">
    <property type="entry name" value="GH43_ABN-like"/>
    <property type="match status" value="1"/>
</dbReference>
<dbReference type="PANTHER" id="PTHR42812:SF5">
    <property type="entry name" value="ENDO-ARABINASE"/>
    <property type="match status" value="1"/>
</dbReference>
<dbReference type="GO" id="GO:0005975">
    <property type="term" value="P:carbohydrate metabolic process"/>
    <property type="evidence" value="ECO:0007669"/>
    <property type="project" value="InterPro"/>
</dbReference>
<evidence type="ECO:0000256" key="6">
    <source>
        <dbReference type="SAM" id="MobiDB-lite"/>
    </source>
</evidence>
<dbReference type="InterPro" id="IPR023296">
    <property type="entry name" value="Glyco_hydro_beta-prop_sf"/>
</dbReference>
<dbReference type="Proteomes" id="UP000245764">
    <property type="component" value="Chromosome 12"/>
</dbReference>
<evidence type="ECO:0000256" key="5">
    <source>
        <dbReference type="PIRSR" id="PIRSR606710-2"/>
    </source>
</evidence>
<keyword evidence="2" id="KW-0378">Hydrolase</keyword>
<evidence type="ECO:0000256" key="7">
    <source>
        <dbReference type="SAM" id="SignalP"/>
    </source>
</evidence>
<dbReference type="InterPro" id="IPR006710">
    <property type="entry name" value="Glyco_hydro_43"/>
</dbReference>
<dbReference type="AlphaFoldDB" id="A0A2H1H4Q9"/>
<name>A0A2H1H4Q9_ZYMTR</name>
<evidence type="ECO:0000256" key="2">
    <source>
        <dbReference type="ARBA" id="ARBA00022801"/>
    </source>
</evidence>
<feature type="active site" description="Proton acceptor" evidence="4">
    <location>
        <position position="57"/>
    </location>
</feature>
<dbReference type="GO" id="GO:0004553">
    <property type="term" value="F:hydrolase activity, hydrolyzing O-glycosyl compounds"/>
    <property type="evidence" value="ECO:0007669"/>
    <property type="project" value="InterPro"/>
</dbReference>
<protein>
    <submittedName>
        <fullName evidence="8">Uncharacterized protein</fullName>
    </submittedName>
</protein>